<dbReference type="PaxDb" id="6239-F18E3.5"/>
<keyword evidence="3 5" id="KW-1133">Transmembrane helix</keyword>
<evidence type="ECO:0000313" key="9">
    <source>
        <dbReference type="WormBase" id="F18E3.5"/>
    </source>
</evidence>
<feature type="transmembrane region" description="Helical" evidence="5">
    <location>
        <begin position="320"/>
        <end position="339"/>
    </location>
</feature>
<dbReference type="HOGENOM" id="CLU_043715_0_1_1"/>
<dbReference type="OrthoDB" id="5862069at2759"/>
<proteinExistence type="predicted"/>
<dbReference type="Pfam" id="PF10324">
    <property type="entry name" value="7TM_GPCR_Srw"/>
    <property type="match status" value="1"/>
</dbReference>
<dbReference type="PhylomeDB" id="Q19562"/>
<dbReference type="AGR" id="WB:WBGene00005816"/>
<dbReference type="Gene3D" id="1.20.1070.10">
    <property type="entry name" value="Rhodopsin 7-helix transmembrane proteins"/>
    <property type="match status" value="1"/>
</dbReference>
<evidence type="ECO:0000313" key="8">
    <source>
        <dbReference type="Proteomes" id="UP000001940"/>
    </source>
</evidence>
<feature type="transmembrane region" description="Helical" evidence="5">
    <location>
        <begin position="220"/>
        <end position="248"/>
    </location>
</feature>
<comment type="subcellular location">
    <subcellularLocation>
        <location evidence="1">Membrane</location>
    </subcellularLocation>
</comment>
<dbReference type="OMA" id="INATTHC"/>
<dbReference type="GO" id="GO:0008528">
    <property type="term" value="F:G protein-coupled peptide receptor activity"/>
    <property type="evidence" value="ECO:0007669"/>
    <property type="project" value="InterPro"/>
</dbReference>
<dbReference type="GO" id="GO:0016020">
    <property type="term" value="C:membrane"/>
    <property type="evidence" value="ECO:0007669"/>
    <property type="project" value="UniProtKB-SubCell"/>
</dbReference>
<dbReference type="PANTHER" id="PTHR22751">
    <property type="entry name" value="G-PROTEIN COUPLED RECEPTOR-RELATED"/>
    <property type="match status" value="1"/>
</dbReference>
<feature type="transmembrane region" description="Helical" evidence="5">
    <location>
        <begin position="157"/>
        <end position="178"/>
    </location>
</feature>
<evidence type="ECO:0000256" key="1">
    <source>
        <dbReference type="ARBA" id="ARBA00004370"/>
    </source>
</evidence>
<evidence type="ECO:0000256" key="3">
    <source>
        <dbReference type="ARBA" id="ARBA00022989"/>
    </source>
</evidence>
<accession>Q19562</accession>
<feature type="transmembrane region" description="Helical" evidence="5">
    <location>
        <begin position="279"/>
        <end position="300"/>
    </location>
</feature>
<dbReference type="RefSeq" id="NP_504905.1">
    <property type="nucleotide sequence ID" value="NM_072504.1"/>
</dbReference>
<dbReference type="CDD" id="cd14978">
    <property type="entry name" value="7tmA_FMRFamide_R-like"/>
    <property type="match status" value="1"/>
</dbReference>
<dbReference type="GeneID" id="184641"/>
<dbReference type="SMR" id="Q19562"/>
<keyword evidence="8" id="KW-1185">Reference proteome</keyword>
<feature type="transmembrane region" description="Helical" evidence="5">
    <location>
        <begin position="69"/>
        <end position="90"/>
    </location>
</feature>
<dbReference type="InterPro" id="IPR017452">
    <property type="entry name" value="GPCR_Rhodpsn_7TM"/>
</dbReference>
<dbReference type="CTD" id="184641"/>
<keyword evidence="4 5" id="KW-0472">Membrane</keyword>
<evidence type="ECO:0000256" key="2">
    <source>
        <dbReference type="ARBA" id="ARBA00022692"/>
    </source>
</evidence>
<feature type="domain" description="G-protein coupled receptors family 1 profile" evidence="6">
    <location>
        <begin position="49"/>
        <end position="336"/>
    </location>
</feature>
<gene>
    <name evidence="7 9" type="primary">srw-69</name>
    <name evidence="7" type="ORF">CELE_F18E3.5</name>
    <name evidence="9" type="ORF">F18E3.5</name>
</gene>
<dbReference type="Proteomes" id="UP000001940">
    <property type="component" value="Chromosome V"/>
</dbReference>
<dbReference type="WormBase" id="F18E3.5">
    <property type="protein sequence ID" value="CE07081"/>
    <property type="gene ID" value="WBGene00005816"/>
    <property type="gene designation" value="srw-69"/>
</dbReference>
<dbReference type="InterPro" id="IPR019427">
    <property type="entry name" value="7TM_GPCR_serpentine_rcpt_Srw"/>
</dbReference>
<dbReference type="SUPFAM" id="SSF81321">
    <property type="entry name" value="Family A G protein-coupled receptor-like"/>
    <property type="match status" value="1"/>
</dbReference>
<protein>
    <submittedName>
        <fullName evidence="7">G-protein coupled receptors family 1 profile domain-containing protein</fullName>
    </submittedName>
</protein>
<sequence length="381" mass="42669">MSESYLPSDFEGFDESTKRNLANVGNFISKVSEMSLEIHLLLACIGAVVNVFHLLILTRKSMSNNSINLMMIGISVCDIFIMSFCVYDILDTLLQKYDECAPPQSYFSKIFDFWASALEDHSRRLSAWYGVMMALMRFLIVKFALNPKYDALSKPLFSYLSMFIAFLVSTGMTLFFWGRYEFTAKEVWTPPKECTQYPLGFTLPLYKSSLDDIYLIDASVALIVFSIIDGLLKIIPALMFPVITFLLIKELRTAESIRRKTSQGSFKKDSAASEQTTKLVILMAITFIAAELPIGAIYVAQGVLINQPVIVEITYELVDVLGIFVAINATTHCLICLGVSSQYRRTVKALFKFCIKTTKPLATGTALQKTSVTSARQAVVE</sequence>
<name>Q19562_CAEEL</name>
<evidence type="ECO:0000313" key="7">
    <source>
        <dbReference type="EMBL" id="CCD69660.1"/>
    </source>
</evidence>
<evidence type="ECO:0000256" key="4">
    <source>
        <dbReference type="ARBA" id="ARBA00023136"/>
    </source>
</evidence>
<dbReference type="PROSITE" id="PS50262">
    <property type="entry name" value="G_PROTEIN_RECEP_F1_2"/>
    <property type="match status" value="1"/>
</dbReference>
<feature type="transmembrane region" description="Helical" evidence="5">
    <location>
        <begin position="127"/>
        <end position="145"/>
    </location>
</feature>
<dbReference type="UCSC" id="F18E3.5">
    <property type="organism name" value="c. elegans"/>
</dbReference>
<keyword evidence="2 5" id="KW-0812">Transmembrane</keyword>
<reference evidence="7 8" key="1">
    <citation type="journal article" date="1998" name="Science">
        <title>Genome sequence of the nematode C. elegans: a platform for investigating biology.</title>
        <authorList>
            <consortium name="The C. elegans sequencing consortium"/>
            <person name="Sulson J.E."/>
            <person name="Waterston R."/>
        </authorList>
    </citation>
    <scope>NUCLEOTIDE SEQUENCE [LARGE SCALE GENOMIC DNA]</scope>
    <source>
        <strain evidence="7 8">Bristol N2</strain>
    </source>
</reference>
<dbReference type="PANTHER" id="PTHR22751:SF54">
    <property type="entry name" value="G-PROTEIN COUPLED RECEPTORS FAMILY 1 PROFILE DOMAIN-CONTAINING PROTEIN"/>
    <property type="match status" value="1"/>
</dbReference>
<dbReference type="EMBL" id="BX284605">
    <property type="protein sequence ID" value="CCD69660.1"/>
    <property type="molecule type" value="Genomic_DNA"/>
</dbReference>
<dbReference type="AlphaFoldDB" id="Q19562"/>
<evidence type="ECO:0000259" key="6">
    <source>
        <dbReference type="PROSITE" id="PS50262"/>
    </source>
</evidence>
<dbReference type="InParanoid" id="Q19562"/>
<evidence type="ECO:0000256" key="5">
    <source>
        <dbReference type="SAM" id="Phobius"/>
    </source>
</evidence>
<organism evidence="7 8">
    <name type="scientific">Caenorhabditis elegans</name>
    <dbReference type="NCBI Taxonomy" id="6239"/>
    <lineage>
        <taxon>Eukaryota</taxon>
        <taxon>Metazoa</taxon>
        <taxon>Ecdysozoa</taxon>
        <taxon>Nematoda</taxon>
        <taxon>Chromadorea</taxon>
        <taxon>Rhabditida</taxon>
        <taxon>Rhabditina</taxon>
        <taxon>Rhabditomorpha</taxon>
        <taxon>Rhabditoidea</taxon>
        <taxon>Rhabditidae</taxon>
        <taxon>Peloderinae</taxon>
        <taxon>Caenorhabditis</taxon>
    </lineage>
</organism>
<dbReference type="PIR" id="T29217">
    <property type="entry name" value="T29217"/>
</dbReference>
<feature type="transmembrane region" description="Helical" evidence="5">
    <location>
        <begin position="38"/>
        <end position="57"/>
    </location>
</feature>
<dbReference type="eggNOG" id="ENOG502TG8D">
    <property type="taxonomic scope" value="Eukaryota"/>
</dbReference>
<dbReference type="KEGG" id="cel:CELE_F18E3.5"/>
<keyword evidence="7" id="KW-0675">Receptor</keyword>